<sequence>MPLRPHTTIALAGLFAATASAQTDPSYTSGVLGAGPYNTYVSSNATPPTWNHVLPINDTIKPQLTSGLIFVGPRGTDTHQAGPYIYNQTGELVWDGALDGYTQTMAYSVQQYQNKSVLAIWQGQFNAGGYGFGYNLLLNQSYQVVGNVTTDLAGLGADIHEFQITTNDTALLSSYNATERDLTPYGGPADGYILDGIFQEVDIATGKGLFAWNALEHVNPSDCYVSPGSTGTEDSPWDFFHINSIEKSQGNYLVSSRHCHAVYYIDGTNGDILWTLGGKNSTFTGAGSEFYFQHDARFHSTNNSQISIFDNGATSWETSEATARGLLVDLDYTNFTATLVTEAIPYYNLTVAESQGNVQVQENGNLMIGWGQMPWLGEHSSNGAPLWAAQFGVGDVQAYRAHRNVWNGYPTTRPSFVIQNESTIGYASWNGATEVNVWELLGSNDASAVVSVANTTAVGQFETNFTIPASATYSYYQVRALDNAREPLGYSNFVSGSNGTTIAPGATQTPAVGAANATTVSSSMGSATNTATSSSSTSGASKDVRRSGLAVLVGVAFACWQLV</sequence>
<organism evidence="1 2">
    <name type="scientific">Naganishia adeliensis</name>
    <dbReference type="NCBI Taxonomy" id="92952"/>
    <lineage>
        <taxon>Eukaryota</taxon>
        <taxon>Fungi</taxon>
        <taxon>Dikarya</taxon>
        <taxon>Basidiomycota</taxon>
        <taxon>Agaricomycotina</taxon>
        <taxon>Tremellomycetes</taxon>
        <taxon>Filobasidiales</taxon>
        <taxon>Filobasidiaceae</taxon>
        <taxon>Naganishia</taxon>
    </lineage>
</organism>
<name>A0ACC2WX11_9TREE</name>
<proteinExistence type="predicted"/>
<comment type="caution">
    <text evidence="1">The sequence shown here is derived from an EMBL/GenBank/DDBJ whole genome shotgun (WGS) entry which is preliminary data.</text>
</comment>
<accession>A0ACC2WX11</accession>
<protein>
    <submittedName>
        <fullName evidence="1">Uncharacterized protein</fullName>
    </submittedName>
</protein>
<keyword evidence="2" id="KW-1185">Reference proteome</keyword>
<gene>
    <name evidence="1" type="ORF">QFC20_000723</name>
</gene>
<dbReference type="EMBL" id="JASBWS010000004">
    <property type="protein sequence ID" value="KAJ9116053.1"/>
    <property type="molecule type" value="Genomic_DNA"/>
</dbReference>
<dbReference type="Proteomes" id="UP001230649">
    <property type="component" value="Unassembled WGS sequence"/>
</dbReference>
<evidence type="ECO:0000313" key="2">
    <source>
        <dbReference type="Proteomes" id="UP001230649"/>
    </source>
</evidence>
<evidence type="ECO:0000313" key="1">
    <source>
        <dbReference type="EMBL" id="KAJ9116053.1"/>
    </source>
</evidence>
<reference evidence="1" key="1">
    <citation type="submission" date="2023-04" db="EMBL/GenBank/DDBJ databases">
        <title>Draft Genome sequencing of Naganishia species isolated from polar environments using Oxford Nanopore Technology.</title>
        <authorList>
            <person name="Leo P."/>
            <person name="Venkateswaran K."/>
        </authorList>
    </citation>
    <scope>NUCLEOTIDE SEQUENCE</scope>
    <source>
        <strain evidence="1">MNA-CCFEE 5262</strain>
    </source>
</reference>